<dbReference type="InterPro" id="IPR044855">
    <property type="entry name" value="CoA-Trfase_III_dom3_sf"/>
</dbReference>
<dbReference type="InterPro" id="IPR050483">
    <property type="entry name" value="CoA-transferase_III_domain"/>
</dbReference>
<dbReference type="EMBL" id="CP017634">
    <property type="protein sequence ID" value="ATW26089.1"/>
    <property type="molecule type" value="Genomic_DNA"/>
</dbReference>
<dbReference type="PANTHER" id="PTHR48207:SF3">
    <property type="entry name" value="SUCCINATE--HYDROXYMETHYLGLUTARATE COA-TRANSFERASE"/>
    <property type="match status" value="1"/>
</dbReference>
<dbReference type="GO" id="GO:0008410">
    <property type="term" value="F:CoA-transferase activity"/>
    <property type="evidence" value="ECO:0007669"/>
    <property type="project" value="TreeGrafter"/>
</dbReference>
<organism evidence="2 3">
    <name type="scientific">Formimonas warabiya</name>
    <dbReference type="NCBI Taxonomy" id="1761012"/>
    <lineage>
        <taxon>Bacteria</taxon>
        <taxon>Bacillati</taxon>
        <taxon>Bacillota</taxon>
        <taxon>Clostridia</taxon>
        <taxon>Eubacteriales</taxon>
        <taxon>Peptococcaceae</taxon>
        <taxon>Candidatus Formimonas</taxon>
    </lineage>
</organism>
<evidence type="ECO:0000313" key="2">
    <source>
        <dbReference type="EMBL" id="ATW26089.1"/>
    </source>
</evidence>
<dbReference type="AlphaFoldDB" id="A0A3G1KUF4"/>
<reference evidence="2 3" key="1">
    <citation type="submission" date="2016-10" db="EMBL/GenBank/DDBJ databases">
        <title>Complete Genome Sequence of Peptococcaceae strain DCMF.</title>
        <authorList>
            <person name="Edwards R.J."/>
            <person name="Holland S.I."/>
            <person name="Deshpande N.P."/>
            <person name="Wong Y.K."/>
            <person name="Ertan H."/>
            <person name="Manefield M."/>
            <person name="Russell T.L."/>
            <person name="Lee M.J."/>
        </authorList>
    </citation>
    <scope>NUCLEOTIDE SEQUENCE [LARGE SCALE GENOMIC DNA]</scope>
    <source>
        <strain evidence="2 3">DCMF</strain>
    </source>
</reference>
<evidence type="ECO:0000256" key="1">
    <source>
        <dbReference type="ARBA" id="ARBA00022679"/>
    </source>
</evidence>
<protein>
    <recommendedName>
        <fullName evidence="4">CoA transferase</fullName>
    </recommendedName>
</protein>
<dbReference type="Gene3D" id="3.30.1540.10">
    <property type="entry name" value="formyl-coa transferase, domain 3"/>
    <property type="match status" value="1"/>
</dbReference>
<gene>
    <name evidence="2" type="ORF">DCMF_16085</name>
</gene>
<accession>A0A3G1KUF4</accession>
<dbReference type="Proteomes" id="UP000323521">
    <property type="component" value="Chromosome"/>
</dbReference>
<sequence length="402" mass="44449">MKPLEGIRVLACETQVAVPFCTQMLADMGAEIIKIETPGRGDAAREPGPILKNAKGEKVSGYFLRFNRNKKSITVNLKDPQGLEIVKDLIKSSDVMLENLKPGTLKKMGLGYEDVKEINPKIIYGSVSGFGQMEELKGPYSERPAYDIIIQAMGGLMHLIGAQDGPPLHPMIAFGDVVPGMLMAYAVSLSLYKREKTGLGEYIDIAMFDVMMALTERALTTYSFTGKVMSRGKESLIHPWGAYKTKDGYVAIIVQESKMWKRFCDAIGQPELFEKPQFADSMLRAKNRQELDPIIEEWMTQYTSEEVTEKLLAAGLPCGPVRNSEQIYNCDQANARRMWIEADDPVASTIKLVGSPVKLGSMPAPTKAKSAPLLGEHTEEVLSSALGYSKEKIETLKDEKIV</sequence>
<dbReference type="Pfam" id="PF02515">
    <property type="entry name" value="CoA_transf_3"/>
    <property type="match status" value="1"/>
</dbReference>
<dbReference type="RefSeq" id="WP_148135362.1">
    <property type="nucleotide sequence ID" value="NZ_CP017634.1"/>
</dbReference>
<proteinExistence type="predicted"/>
<dbReference type="PANTHER" id="PTHR48207">
    <property type="entry name" value="SUCCINATE--HYDROXYMETHYLGLUTARATE COA-TRANSFERASE"/>
    <property type="match status" value="1"/>
</dbReference>
<keyword evidence="1" id="KW-0808">Transferase</keyword>
<dbReference type="InterPro" id="IPR023606">
    <property type="entry name" value="CoA-Trfase_III_dom_1_sf"/>
</dbReference>
<evidence type="ECO:0008006" key="4">
    <source>
        <dbReference type="Google" id="ProtNLM"/>
    </source>
</evidence>
<name>A0A3G1KUF4_FORW1</name>
<dbReference type="SUPFAM" id="SSF89796">
    <property type="entry name" value="CoA-transferase family III (CaiB/BaiF)"/>
    <property type="match status" value="1"/>
</dbReference>
<dbReference type="OrthoDB" id="9797653at2"/>
<keyword evidence="3" id="KW-1185">Reference proteome</keyword>
<evidence type="ECO:0000313" key="3">
    <source>
        <dbReference type="Proteomes" id="UP000323521"/>
    </source>
</evidence>
<dbReference type="InterPro" id="IPR003673">
    <property type="entry name" value="CoA-Trfase_fam_III"/>
</dbReference>
<dbReference type="Gene3D" id="3.40.50.10540">
    <property type="entry name" value="Crotonobetainyl-coa:carnitine coa-transferase, domain 1"/>
    <property type="match status" value="1"/>
</dbReference>
<dbReference type="KEGG" id="fwa:DCMF_16085"/>